<evidence type="ECO:0000256" key="1">
    <source>
        <dbReference type="SAM" id="MobiDB-lite"/>
    </source>
</evidence>
<evidence type="ECO:0000313" key="3">
    <source>
        <dbReference type="Proteomes" id="UP000007800"/>
    </source>
</evidence>
<dbReference type="GeneID" id="9048411"/>
<feature type="non-terminal residue" evidence="2">
    <location>
        <position position="1"/>
    </location>
</feature>
<dbReference type="InParanoid" id="C5KBY8"/>
<name>C5KBY8_PERM5</name>
<feature type="non-terminal residue" evidence="2">
    <location>
        <position position="67"/>
    </location>
</feature>
<proteinExistence type="predicted"/>
<reference evidence="2 3" key="1">
    <citation type="submission" date="2008-07" db="EMBL/GenBank/DDBJ databases">
        <authorList>
            <person name="El-Sayed N."/>
            <person name="Caler E."/>
            <person name="Inman J."/>
            <person name="Amedeo P."/>
            <person name="Hass B."/>
            <person name="Wortman J."/>
        </authorList>
    </citation>
    <scope>NUCLEOTIDE SEQUENCE [LARGE SCALE GENOMIC DNA]</scope>
    <source>
        <strain evidence="3">ATCC 50983 / TXsc</strain>
    </source>
</reference>
<accession>C5KBY8</accession>
<feature type="compositionally biased region" description="Polar residues" evidence="1">
    <location>
        <begin position="20"/>
        <end position="34"/>
    </location>
</feature>
<sequence length="67" mass="7409">ELALASRERQLFDPEHPSFESRTNTNTAKSTAKSGTDAMPSTSSLESSLRETIELRETVERLLASAR</sequence>
<gene>
    <name evidence="2" type="ORF">Pmar_PMAR019902</name>
</gene>
<dbReference type="RefSeq" id="XP_002786223.1">
    <property type="nucleotide sequence ID" value="XM_002786177.1"/>
</dbReference>
<dbReference type="AlphaFoldDB" id="C5KBY8"/>
<organism evidence="3">
    <name type="scientific">Perkinsus marinus (strain ATCC 50983 / TXsc)</name>
    <dbReference type="NCBI Taxonomy" id="423536"/>
    <lineage>
        <taxon>Eukaryota</taxon>
        <taxon>Sar</taxon>
        <taxon>Alveolata</taxon>
        <taxon>Perkinsozoa</taxon>
        <taxon>Perkinsea</taxon>
        <taxon>Perkinsida</taxon>
        <taxon>Perkinsidae</taxon>
        <taxon>Perkinsus</taxon>
    </lineage>
</organism>
<protein>
    <submittedName>
        <fullName evidence="2">Uncharacterized protein</fullName>
    </submittedName>
</protein>
<dbReference type="Proteomes" id="UP000007800">
    <property type="component" value="Unassembled WGS sequence"/>
</dbReference>
<dbReference type="EMBL" id="GG671946">
    <property type="protein sequence ID" value="EER18019.1"/>
    <property type="molecule type" value="Genomic_DNA"/>
</dbReference>
<feature type="region of interest" description="Disordered" evidence="1">
    <location>
        <begin position="1"/>
        <end position="50"/>
    </location>
</feature>
<evidence type="ECO:0000313" key="2">
    <source>
        <dbReference type="EMBL" id="EER18019.1"/>
    </source>
</evidence>
<keyword evidence="3" id="KW-1185">Reference proteome</keyword>
<feature type="compositionally biased region" description="Basic and acidic residues" evidence="1">
    <location>
        <begin position="1"/>
        <end position="19"/>
    </location>
</feature>